<sequence length="71" mass="7981">MGIFPLGDGALADNMMIFSSPDIDYSMQVLSFFLLKRGDALACHYGNITMRLTRFCHADILMDNIKGRRHG</sequence>
<dbReference type="EMBL" id="MSAG01000011">
    <property type="protein sequence ID" value="PUX24054.1"/>
    <property type="molecule type" value="Genomic_DNA"/>
</dbReference>
<accession>A0A2T7B7P8</accession>
<protein>
    <submittedName>
        <fullName evidence="1">Uncharacterized protein</fullName>
    </submittedName>
</protein>
<reference evidence="1" key="1">
    <citation type="submission" date="2016-12" db="EMBL/GenBank/DDBJ databases">
        <title>Analysis of the Molecular Diversity Among Cronobacter Species Isolated from Filth Flies Using a Pan Genomic DNA Microarray.</title>
        <authorList>
            <person name="Pava-Ripoll M."/>
            <person name="Tall B."/>
            <person name="Farber J."/>
            <person name="Fanning S."/>
            <person name="Lehner A."/>
            <person name="Stephan R."/>
            <person name="Pagotto F."/>
            <person name="Iverson C."/>
            <person name="Ziobro G."/>
            <person name="Miller A."/>
            <person name="Pearson R."/>
            <person name="Yan Q."/>
            <person name="Kim M."/>
            <person name="Jeong S."/>
            <person name="Park J."/>
            <person name="Jun S."/>
            <person name="Choi H."/>
            <person name="Chung T."/>
            <person name="Yoo Y."/>
            <person name="Park E."/>
            <person name="Hwang S."/>
            <person name="Lee B."/>
            <person name="Sathyamoorthy V."/>
            <person name="Carter L."/>
            <person name="Mammel M."/>
            <person name="Jackson S."/>
            <person name="Kothary M."/>
            <person name="Patel I."/>
            <person name="Grim C."/>
            <person name="Gopinath G."/>
            <person name="Gangiredla J."/>
            <person name="Chase H."/>
        </authorList>
    </citation>
    <scope>NUCLEOTIDE SEQUENCE [LARGE SCALE GENOMIC DNA]</scope>
    <source>
        <strain evidence="1">MOD1-Sh41s</strain>
    </source>
</reference>
<gene>
    <name evidence="1" type="ORF">BS411_06365</name>
</gene>
<evidence type="ECO:0000313" key="1">
    <source>
        <dbReference type="EMBL" id="PUX24054.1"/>
    </source>
</evidence>
<dbReference type="AlphaFoldDB" id="A0A2T7B7P8"/>
<comment type="caution">
    <text evidence="1">The sequence shown here is derived from an EMBL/GenBank/DDBJ whole genome shotgun (WGS) entry which is preliminary data.</text>
</comment>
<proteinExistence type="predicted"/>
<organism evidence="1">
    <name type="scientific">Cronobacter turicensis</name>
    <dbReference type="NCBI Taxonomy" id="413502"/>
    <lineage>
        <taxon>Bacteria</taxon>
        <taxon>Pseudomonadati</taxon>
        <taxon>Pseudomonadota</taxon>
        <taxon>Gammaproteobacteria</taxon>
        <taxon>Enterobacterales</taxon>
        <taxon>Enterobacteriaceae</taxon>
        <taxon>Cronobacter</taxon>
    </lineage>
</organism>
<name>A0A2T7B7P8_9ENTR</name>